<dbReference type="AlphaFoldDB" id="A0AAP0P8H9"/>
<proteinExistence type="predicted"/>
<sequence>MTVSFKSKTLLTELKSTGRLYHSEIGFLVELCLEFLITCFYVEVQCSNLKYISFTIHVVLGHFFCNSTGLPYSRSPQSLWSNVIDNQVFIFLMTRGTCLENA</sequence>
<evidence type="ECO:0000313" key="2">
    <source>
        <dbReference type="Proteomes" id="UP001420932"/>
    </source>
</evidence>
<keyword evidence="2" id="KW-1185">Reference proteome</keyword>
<reference evidence="1 2" key="1">
    <citation type="submission" date="2024-01" db="EMBL/GenBank/DDBJ databases">
        <title>Genome assemblies of Stephania.</title>
        <authorList>
            <person name="Yang L."/>
        </authorList>
    </citation>
    <scope>NUCLEOTIDE SEQUENCE [LARGE SCALE GENOMIC DNA]</scope>
    <source>
        <strain evidence="1">YNDBR</strain>
        <tissue evidence="1">Leaf</tissue>
    </source>
</reference>
<accession>A0AAP0P8H9</accession>
<organism evidence="1 2">
    <name type="scientific">Stephania yunnanensis</name>
    <dbReference type="NCBI Taxonomy" id="152371"/>
    <lineage>
        <taxon>Eukaryota</taxon>
        <taxon>Viridiplantae</taxon>
        <taxon>Streptophyta</taxon>
        <taxon>Embryophyta</taxon>
        <taxon>Tracheophyta</taxon>
        <taxon>Spermatophyta</taxon>
        <taxon>Magnoliopsida</taxon>
        <taxon>Ranunculales</taxon>
        <taxon>Menispermaceae</taxon>
        <taxon>Menispermoideae</taxon>
        <taxon>Cissampelideae</taxon>
        <taxon>Stephania</taxon>
    </lineage>
</organism>
<dbReference type="Proteomes" id="UP001420932">
    <property type="component" value="Unassembled WGS sequence"/>
</dbReference>
<gene>
    <name evidence="1" type="ORF">Syun_014353</name>
</gene>
<dbReference type="EMBL" id="JBBNAF010000006">
    <property type="protein sequence ID" value="KAK9135023.1"/>
    <property type="molecule type" value="Genomic_DNA"/>
</dbReference>
<name>A0AAP0P8H9_9MAGN</name>
<comment type="caution">
    <text evidence="1">The sequence shown here is derived from an EMBL/GenBank/DDBJ whole genome shotgun (WGS) entry which is preliminary data.</text>
</comment>
<evidence type="ECO:0000313" key="1">
    <source>
        <dbReference type="EMBL" id="KAK9135023.1"/>
    </source>
</evidence>
<protein>
    <submittedName>
        <fullName evidence="1">Uncharacterized protein</fullName>
    </submittedName>
</protein>